<comment type="caution">
    <text evidence="2">The sequence shown here is derived from an EMBL/GenBank/DDBJ whole genome shotgun (WGS) entry which is preliminary data.</text>
</comment>
<dbReference type="GO" id="GO:0004622">
    <property type="term" value="F:phosphatidylcholine lysophospholipase activity"/>
    <property type="evidence" value="ECO:0007669"/>
    <property type="project" value="UniProtKB-EC"/>
</dbReference>
<proteinExistence type="predicted"/>
<feature type="domain" description="Serine aminopeptidase S33" evidence="1">
    <location>
        <begin position="47"/>
        <end position="297"/>
    </location>
</feature>
<dbReference type="AlphaFoldDB" id="F9Q8I6"/>
<gene>
    <name evidence="2" type="ORF">HMPREF9952_1839</name>
</gene>
<dbReference type="Proteomes" id="UP000006235">
    <property type="component" value="Unassembled WGS sequence"/>
</dbReference>
<evidence type="ECO:0000313" key="3">
    <source>
        <dbReference type="Proteomes" id="UP000006235"/>
    </source>
</evidence>
<dbReference type="InterPro" id="IPR029058">
    <property type="entry name" value="AB_hydrolase_fold"/>
</dbReference>
<evidence type="ECO:0000313" key="2">
    <source>
        <dbReference type="EMBL" id="EGV06010.1"/>
    </source>
</evidence>
<organism evidence="2 3">
    <name type="scientific">Haemophilus pittmaniae HK 85</name>
    <dbReference type="NCBI Taxonomy" id="1035188"/>
    <lineage>
        <taxon>Bacteria</taxon>
        <taxon>Pseudomonadati</taxon>
        <taxon>Pseudomonadota</taxon>
        <taxon>Gammaproteobacteria</taxon>
        <taxon>Pasteurellales</taxon>
        <taxon>Pasteurellaceae</taxon>
        <taxon>Haemophilus</taxon>
    </lineage>
</organism>
<evidence type="ECO:0000259" key="1">
    <source>
        <dbReference type="Pfam" id="PF12146"/>
    </source>
</evidence>
<dbReference type="EC" id="3.1.1.5" evidence="2"/>
<name>F9Q8I6_9PAST</name>
<dbReference type="PANTHER" id="PTHR11614">
    <property type="entry name" value="PHOSPHOLIPASE-RELATED"/>
    <property type="match status" value="1"/>
</dbReference>
<dbReference type="Pfam" id="PF12146">
    <property type="entry name" value="Hydrolase_4"/>
    <property type="match status" value="1"/>
</dbReference>
<dbReference type="RefSeq" id="WP_007242318.1">
    <property type="nucleotide sequence ID" value="NZ_AFUV01000010.1"/>
</dbReference>
<sequence>MSRESCFHQFALAELLPFFEQFPTQYLYGERNIKLAYRHLVHPESAVRKLMILVNGRAENMLKWTELAHDFYQQGFDVLLFDHRGQGYSERLIIGSDRGHLDEFRFYAADMAKIIDKAVQSRHYQQQYLLAHSLGALISTYYLADFDHRINKAVLSSPFFGVPLKSPLRDELLIGLMIAAGQGRRYVFGKGAYRPTHLDNNELSHCRTRMKWMNRINRKYPEIHLGGPTFRWVHLCLNAIKRLPKILPRIEIPVLILQAEKEKIVNNQHLPMLTTLFPQAEYRLITHAKHEILFERDEIRASVMQQIHDFLTLNPKQKNRIFTNTVFIFYL</sequence>
<dbReference type="InterPro" id="IPR051044">
    <property type="entry name" value="MAG_DAG_Lipase"/>
</dbReference>
<dbReference type="EMBL" id="AFUV01000010">
    <property type="protein sequence ID" value="EGV06010.1"/>
    <property type="molecule type" value="Genomic_DNA"/>
</dbReference>
<accession>F9Q8I6</accession>
<protein>
    <submittedName>
        <fullName evidence="2">Putative lysophospholipase</fullName>
        <ecNumber evidence="2">3.1.1.5</ecNumber>
    </submittedName>
</protein>
<dbReference type="STRING" id="1035188.HMPREF9952_1839"/>
<reference evidence="2 3" key="1">
    <citation type="submission" date="2011-07" db="EMBL/GenBank/DDBJ databases">
        <authorList>
            <person name="Harkins D.M."/>
            <person name="Madupu R."/>
            <person name="Durkin A.S."/>
            <person name="Torralba M."/>
            <person name="Methe B."/>
            <person name="Sutton G.G."/>
            <person name="Nelson K.E."/>
        </authorList>
    </citation>
    <scope>NUCLEOTIDE SEQUENCE [LARGE SCALE GENOMIC DNA]</scope>
    <source>
        <strain evidence="2 3">HK 85</strain>
    </source>
</reference>
<dbReference type="Gene3D" id="3.40.50.1820">
    <property type="entry name" value="alpha/beta hydrolase"/>
    <property type="match status" value="1"/>
</dbReference>
<dbReference type="SUPFAM" id="SSF53474">
    <property type="entry name" value="alpha/beta-Hydrolases"/>
    <property type="match status" value="1"/>
</dbReference>
<dbReference type="InterPro" id="IPR022742">
    <property type="entry name" value="Hydrolase_4"/>
</dbReference>
<keyword evidence="2" id="KW-0378">Hydrolase</keyword>